<dbReference type="AlphaFoldDB" id="A0A1S3EG52"/>
<organism evidence="3 4">
    <name type="scientific">Cicer arietinum</name>
    <name type="common">Chickpea</name>
    <name type="synonym">Garbanzo</name>
    <dbReference type="NCBI Taxonomy" id="3827"/>
    <lineage>
        <taxon>Eukaryota</taxon>
        <taxon>Viridiplantae</taxon>
        <taxon>Streptophyta</taxon>
        <taxon>Embryophyta</taxon>
        <taxon>Tracheophyta</taxon>
        <taxon>Spermatophyta</taxon>
        <taxon>Magnoliopsida</taxon>
        <taxon>eudicotyledons</taxon>
        <taxon>Gunneridae</taxon>
        <taxon>Pentapetalae</taxon>
        <taxon>rosids</taxon>
        <taxon>fabids</taxon>
        <taxon>Fabales</taxon>
        <taxon>Fabaceae</taxon>
        <taxon>Papilionoideae</taxon>
        <taxon>50 kb inversion clade</taxon>
        <taxon>NPAAA clade</taxon>
        <taxon>Hologalegina</taxon>
        <taxon>IRL clade</taxon>
        <taxon>Cicereae</taxon>
        <taxon>Cicer</taxon>
    </lineage>
</organism>
<feature type="region of interest" description="Disordered" evidence="1">
    <location>
        <begin position="351"/>
        <end position="504"/>
    </location>
</feature>
<name>A0A1S3EG52_CICAR</name>
<feature type="compositionally biased region" description="Polar residues" evidence="1">
    <location>
        <begin position="365"/>
        <end position="374"/>
    </location>
</feature>
<reference evidence="4" key="1">
    <citation type="submission" date="2025-08" db="UniProtKB">
        <authorList>
            <consortium name="RefSeq"/>
        </authorList>
    </citation>
    <scope>IDENTIFICATION</scope>
    <source>
        <tissue evidence="4">Etiolated seedlings</tissue>
    </source>
</reference>
<protein>
    <submittedName>
        <fullName evidence="4">Uncharacterized protein LOC101508308</fullName>
    </submittedName>
</protein>
<feature type="compositionally biased region" description="Basic and acidic residues" evidence="1">
    <location>
        <begin position="425"/>
        <end position="437"/>
    </location>
</feature>
<feature type="compositionally biased region" description="Pro residues" evidence="1">
    <location>
        <begin position="383"/>
        <end position="394"/>
    </location>
</feature>
<dbReference type="Proteomes" id="UP000087171">
    <property type="component" value="Unplaced"/>
</dbReference>
<sequence>MARIKMTAKRKKSCQEPEENQEVYSSTESDYHEENQSEATAMNTISSSQPSKSSSPSITPKIVKKSSSSTPSSTTASSCKIPKLQLQKKAKPSSPKPPSSSTKISDNTSLFDSAELEAVYSSKWQNKLVVNGKIIDLADIKQGGFNVEEMFEQLGWTSFFKINEPQYPRLVRALYAASKGSKGMTNFSMVLKGVHMEINPTTLCQILDIRDEGAHCLSETWYSQCVITRTSVLQNTLIKPPKLLVASNLVPLCRILHNICVHSITPRAGSFEKVTELDLMIIHHVIIGTPLCLGHVIFTFMLNAVVLGRFAPYGMILTKIFKFFKIPLEDEHSIYFNNTFYMKNIKQMKIQNDDRPASKKRKTRPSSSVSQNSADETPHPPPEDTPSPLIPEPTSPLRNSLDTTHSPASPVPTTTQSSPIHKLTPLREADPIPKDASKSTSPQHMEDGEELYFDMNLSYPPSPTDVPMASPPTVLMDEDVLPPPDFSQQIPPAVNFEKTARPLP</sequence>
<feature type="domain" description="Putative plant transposon protein" evidence="2">
    <location>
        <begin position="153"/>
        <end position="322"/>
    </location>
</feature>
<dbReference type="Pfam" id="PF20167">
    <property type="entry name" value="Transposase_32"/>
    <property type="match status" value="1"/>
</dbReference>
<proteinExistence type="predicted"/>
<feature type="region of interest" description="Disordered" evidence="1">
    <location>
        <begin position="1"/>
        <end position="106"/>
    </location>
</feature>
<dbReference type="InterPro" id="IPR046796">
    <property type="entry name" value="Transposase_32_dom"/>
</dbReference>
<dbReference type="RefSeq" id="XP_012574817.1">
    <property type="nucleotide sequence ID" value="XM_012719363.1"/>
</dbReference>
<gene>
    <name evidence="4" type="primary">LOC101508308</name>
</gene>
<evidence type="ECO:0000313" key="3">
    <source>
        <dbReference type="Proteomes" id="UP000087171"/>
    </source>
</evidence>
<dbReference type="eggNOG" id="ENOG502SWY9">
    <property type="taxonomic scope" value="Eukaryota"/>
</dbReference>
<keyword evidence="3" id="KW-1185">Reference proteome</keyword>
<accession>A0A1S3EG52</accession>
<dbReference type="OrthoDB" id="848707at2759"/>
<feature type="compositionally biased region" description="Low complexity" evidence="1">
    <location>
        <begin position="45"/>
        <end position="78"/>
    </location>
</feature>
<evidence type="ECO:0000259" key="2">
    <source>
        <dbReference type="Pfam" id="PF20167"/>
    </source>
</evidence>
<feature type="compositionally biased region" description="Basic residues" evidence="1">
    <location>
        <begin position="1"/>
        <end position="12"/>
    </location>
</feature>
<evidence type="ECO:0000313" key="4">
    <source>
        <dbReference type="RefSeq" id="XP_012574817.1"/>
    </source>
</evidence>
<evidence type="ECO:0000256" key="1">
    <source>
        <dbReference type="SAM" id="MobiDB-lite"/>
    </source>
</evidence>
<feature type="compositionally biased region" description="Polar residues" evidence="1">
    <location>
        <begin position="396"/>
        <end position="419"/>
    </location>
</feature>
<dbReference type="PaxDb" id="3827-XP_004513178.1"/>